<dbReference type="CDD" id="cd02511">
    <property type="entry name" value="Beta4Glucosyltransferase"/>
    <property type="match status" value="1"/>
</dbReference>
<comment type="caution">
    <text evidence="3">The sequence shown here is derived from an EMBL/GenBank/DDBJ whole genome shotgun (WGS) entry which is preliminary data.</text>
</comment>
<dbReference type="Pfam" id="PF00535">
    <property type="entry name" value="Glycos_transf_2"/>
    <property type="match status" value="1"/>
</dbReference>
<feature type="domain" description="Glycosyltransferase 2-like" evidence="2">
    <location>
        <begin position="8"/>
        <end position="126"/>
    </location>
</feature>
<evidence type="ECO:0000256" key="1">
    <source>
        <dbReference type="ARBA" id="ARBA00038494"/>
    </source>
</evidence>
<dbReference type="Gene3D" id="3.90.550.10">
    <property type="entry name" value="Spore Coat Polysaccharide Biosynthesis Protein SpsA, Chain A"/>
    <property type="match status" value="1"/>
</dbReference>
<dbReference type="AlphaFoldDB" id="A0A315ZFK8"/>
<dbReference type="GO" id="GO:0016740">
    <property type="term" value="F:transferase activity"/>
    <property type="evidence" value="ECO:0007669"/>
    <property type="project" value="UniProtKB-KW"/>
</dbReference>
<name>A0A315ZFK8_SEDFL</name>
<sequence>MTLPKITAIIPTKNEEHNIREVLESVSFADEIMVVDSFSTDRTVEIAKEYTDFILQREYENSASQKNWAIPQATHEWIVLVDADERVTKELELEIKEILKGDKLKAGYWIYRRNHFLGKEVKYSGWQNDRVIRLFQKSKCRYEDKHVHAEIIADGEVGKLKNRLIHNTYVSFDHYLAKLNRYAAWQAEDYSDTQKITFYHLGIKPAVRFFKHFILQRGYKDGMIGFIIAYCQSYAVASRYIRLWISRNTNKK</sequence>
<proteinExistence type="inferred from homology"/>
<evidence type="ECO:0000259" key="2">
    <source>
        <dbReference type="Pfam" id="PF00535"/>
    </source>
</evidence>
<evidence type="ECO:0000313" key="4">
    <source>
        <dbReference type="Proteomes" id="UP000245535"/>
    </source>
</evidence>
<keyword evidence="4" id="KW-1185">Reference proteome</keyword>
<reference evidence="3 4" key="1">
    <citation type="submission" date="2018-03" db="EMBL/GenBank/DDBJ databases">
        <title>Genomic Encyclopedia of Archaeal and Bacterial Type Strains, Phase II (KMG-II): from individual species to whole genera.</title>
        <authorList>
            <person name="Goeker M."/>
        </authorList>
    </citation>
    <scope>NUCLEOTIDE SEQUENCE [LARGE SCALE GENOMIC DNA]</scope>
    <source>
        <strain evidence="3 4">DSM 28229</strain>
    </source>
</reference>
<dbReference type="InterPro" id="IPR029044">
    <property type="entry name" value="Nucleotide-diphossugar_trans"/>
</dbReference>
<organism evidence="3 4">
    <name type="scientific">Sediminitomix flava</name>
    <dbReference type="NCBI Taxonomy" id="379075"/>
    <lineage>
        <taxon>Bacteria</taxon>
        <taxon>Pseudomonadati</taxon>
        <taxon>Bacteroidota</taxon>
        <taxon>Cytophagia</taxon>
        <taxon>Cytophagales</taxon>
        <taxon>Flammeovirgaceae</taxon>
        <taxon>Sediminitomix</taxon>
    </lineage>
</organism>
<protein>
    <submittedName>
        <fullName evidence="3">Glycosyltransferase involved in cell wall biosynthesis</fullName>
    </submittedName>
</protein>
<dbReference type="SUPFAM" id="SSF53448">
    <property type="entry name" value="Nucleotide-diphospho-sugar transferases"/>
    <property type="match status" value="1"/>
</dbReference>
<dbReference type="Proteomes" id="UP000245535">
    <property type="component" value="Unassembled WGS sequence"/>
</dbReference>
<dbReference type="PANTHER" id="PTHR43630:SF2">
    <property type="entry name" value="GLYCOSYLTRANSFERASE"/>
    <property type="match status" value="1"/>
</dbReference>
<dbReference type="InterPro" id="IPR001173">
    <property type="entry name" value="Glyco_trans_2-like"/>
</dbReference>
<dbReference type="EMBL" id="QGDO01000001">
    <property type="protein sequence ID" value="PWJ44355.1"/>
    <property type="molecule type" value="Genomic_DNA"/>
</dbReference>
<accession>A0A315ZFK8</accession>
<gene>
    <name evidence="3" type="ORF">BC781_101705</name>
</gene>
<comment type="similarity">
    <text evidence="1">Belongs to the glycosyltransferase 2 family. WaaE/KdtX subfamily.</text>
</comment>
<dbReference type="RefSeq" id="WP_109615853.1">
    <property type="nucleotide sequence ID" value="NZ_QGDO01000001.1"/>
</dbReference>
<dbReference type="PANTHER" id="PTHR43630">
    <property type="entry name" value="POLY-BETA-1,6-N-ACETYL-D-GLUCOSAMINE SYNTHASE"/>
    <property type="match status" value="1"/>
</dbReference>
<keyword evidence="3" id="KW-0808">Transferase</keyword>
<dbReference type="OrthoDB" id="9815923at2"/>
<evidence type="ECO:0000313" key="3">
    <source>
        <dbReference type="EMBL" id="PWJ44355.1"/>
    </source>
</evidence>